<keyword evidence="2" id="KW-1185">Reference proteome</keyword>
<name>G0VFM7_NAUCA</name>
<gene>
    <name evidence="1" type="primary">NCAS0E02240</name>
    <name evidence="1" type="ordered locus">NCAS_0E02240</name>
</gene>
<dbReference type="GO" id="GO:1990904">
    <property type="term" value="C:ribonucleoprotein complex"/>
    <property type="evidence" value="ECO:0007669"/>
    <property type="project" value="InterPro"/>
</dbReference>
<evidence type="ECO:0000313" key="2">
    <source>
        <dbReference type="Proteomes" id="UP000001640"/>
    </source>
</evidence>
<dbReference type="AlphaFoldDB" id="G0VFM7"/>
<dbReference type="OrthoDB" id="4041451at2759"/>
<dbReference type="HOGENOM" id="CLU_029218_0_0_1"/>
<evidence type="ECO:0000313" key="1">
    <source>
        <dbReference type="EMBL" id="CCC70294.1"/>
    </source>
</evidence>
<dbReference type="InterPro" id="IPR025694">
    <property type="entry name" value="MNE1"/>
</dbReference>
<accession>G0VFM7</accession>
<dbReference type="InParanoid" id="G0VFM7"/>
<reference evidence="1 2" key="1">
    <citation type="journal article" date="2011" name="Proc. Natl. Acad. Sci. U.S.A.">
        <title>Evolutionary erosion of yeast sex chromosomes by mating-type switching accidents.</title>
        <authorList>
            <person name="Gordon J.L."/>
            <person name="Armisen D."/>
            <person name="Proux-Wera E."/>
            <person name="Oheigeartaigh S.S."/>
            <person name="Byrne K.P."/>
            <person name="Wolfe K.H."/>
        </authorList>
    </citation>
    <scope>NUCLEOTIDE SEQUENCE [LARGE SCALE GENOMIC DNA]</scope>
    <source>
        <strain evidence="2">ATCC 76901 / BCRC 22586 / CBS 4309 / NBRC 1992 / NRRL Y-12630</strain>
    </source>
</reference>
<dbReference type="EMBL" id="HE576756">
    <property type="protein sequence ID" value="CCC70294.1"/>
    <property type="molecule type" value="Genomic_DNA"/>
</dbReference>
<sequence>MKYNVTKRFLSFNVTKIIHDALMDTKAHVNEITGPKLRTRNQITKDITPWAPQDNKTITDKWLFDAIHKPKLYRVNFAGVVTLKVPIVLKRLQNLRSSHDSNSYFTLLNRLKTTDITWISQTGKTIAVARNDISNENYLPIEFYHELSTMLRKISLTTNEDSINRDLLAKYVLTLLKDYQTIFHQAGSEKLAPNVRFIRNCLLIIIKSKSYIYFNSALNHLSGLKKHNLTYNLMVLEFYVETKQLPKLMNYLRTVLLCGVEKSEKLKEDVHVFTSSILKIATFLILNNQEKLCGEFIHSLQDNFGLKMDSHTRHKLLEISKSYAALNLESLLLFQEGNNELAALVKLKSLSNGREISPILDTLESFTQKENIEENELLFLQNIFPPRSVTLESWYTYLDQMDPMVNGASDDIKSIIFNSVLRYLSGTRNLGFILLILEHIVFKLGHTDLFTSKSSCSIFHSLIKAIRSNESSNITMFYLFTWLDKNENFAFNVKDIQFAIENAQCVDLEPDSFRFYLLKCYLMNGKVETIKLLSAMSNDRKGISNNEARELIDNMLAWLSLNNSDKTKEGLESILGSNTEEIEQLSIDRLIDTCQLSHPRMRAMNSRSQNYQFGVDYQYYQSLKAILND</sequence>
<reference key="2">
    <citation type="submission" date="2011-08" db="EMBL/GenBank/DDBJ databases">
        <title>Genome sequence of Naumovozyma castellii.</title>
        <authorList>
            <person name="Gordon J.L."/>
            <person name="Armisen D."/>
            <person name="Proux-Wera E."/>
            <person name="OhEigeartaigh S.S."/>
            <person name="Byrne K.P."/>
            <person name="Wolfe K.H."/>
        </authorList>
    </citation>
    <scope>NUCLEOTIDE SEQUENCE</scope>
    <source>
        <strain>Type strain:CBS 4309</strain>
    </source>
</reference>
<proteinExistence type="predicted"/>
<dbReference type="eggNOG" id="ENOG502S10A">
    <property type="taxonomic scope" value="Eukaryota"/>
</dbReference>
<organism evidence="1 2">
    <name type="scientific">Naumovozyma castellii</name>
    <name type="common">Yeast</name>
    <name type="synonym">Saccharomyces castellii</name>
    <dbReference type="NCBI Taxonomy" id="27288"/>
    <lineage>
        <taxon>Eukaryota</taxon>
        <taxon>Fungi</taxon>
        <taxon>Dikarya</taxon>
        <taxon>Ascomycota</taxon>
        <taxon>Saccharomycotina</taxon>
        <taxon>Saccharomycetes</taxon>
        <taxon>Saccharomycetales</taxon>
        <taxon>Saccharomycetaceae</taxon>
        <taxon>Naumovozyma</taxon>
    </lineage>
</organism>
<dbReference type="GO" id="GO:0000372">
    <property type="term" value="P:Group I intron splicing"/>
    <property type="evidence" value="ECO:0007669"/>
    <property type="project" value="InterPro"/>
</dbReference>
<dbReference type="RefSeq" id="XP_003676653.1">
    <property type="nucleotide sequence ID" value="XM_003676605.1"/>
</dbReference>
<dbReference type="Proteomes" id="UP000001640">
    <property type="component" value="Chromosome 5"/>
</dbReference>
<protein>
    <recommendedName>
        <fullName evidence="3">ATPase expression protein 1</fullName>
    </recommendedName>
</protein>
<dbReference type="KEGG" id="ncs:NCAS_0E02240"/>
<dbReference type="Pfam" id="PF13762">
    <property type="entry name" value="MNE1"/>
    <property type="match status" value="1"/>
</dbReference>
<dbReference type="FunCoup" id="G0VFM7">
    <property type="interactions" value="19"/>
</dbReference>
<dbReference type="GeneID" id="96903925"/>
<evidence type="ECO:0008006" key="3">
    <source>
        <dbReference type="Google" id="ProtNLM"/>
    </source>
</evidence>